<reference evidence="2" key="1">
    <citation type="journal article" date="2020" name="Stud. Mycol.">
        <title>101 Dothideomycetes genomes: a test case for predicting lifestyles and emergence of pathogens.</title>
        <authorList>
            <person name="Haridas S."/>
            <person name="Albert R."/>
            <person name="Binder M."/>
            <person name="Bloem J."/>
            <person name="Labutti K."/>
            <person name="Salamov A."/>
            <person name="Andreopoulos B."/>
            <person name="Baker S."/>
            <person name="Barry K."/>
            <person name="Bills G."/>
            <person name="Bluhm B."/>
            <person name="Cannon C."/>
            <person name="Castanera R."/>
            <person name="Culley D."/>
            <person name="Daum C."/>
            <person name="Ezra D."/>
            <person name="Gonzalez J."/>
            <person name="Henrissat B."/>
            <person name="Kuo A."/>
            <person name="Liang C."/>
            <person name="Lipzen A."/>
            <person name="Lutzoni F."/>
            <person name="Magnuson J."/>
            <person name="Mondo S."/>
            <person name="Nolan M."/>
            <person name="Ohm R."/>
            <person name="Pangilinan J."/>
            <person name="Park H.-J."/>
            <person name="Ramirez L."/>
            <person name="Alfaro M."/>
            <person name="Sun H."/>
            <person name="Tritt A."/>
            <person name="Yoshinaga Y."/>
            <person name="Zwiers L.-H."/>
            <person name="Turgeon B."/>
            <person name="Goodwin S."/>
            <person name="Spatafora J."/>
            <person name="Crous P."/>
            <person name="Grigoriev I."/>
        </authorList>
    </citation>
    <scope>NUCLEOTIDE SEQUENCE</scope>
    <source>
        <strain evidence="2">CBS 122367</strain>
    </source>
</reference>
<protein>
    <submittedName>
        <fullName evidence="2">Uncharacterized protein</fullName>
    </submittedName>
</protein>
<keyword evidence="3" id="KW-1185">Reference proteome</keyword>
<dbReference type="AlphaFoldDB" id="A0A6G1JI84"/>
<organism evidence="2 3">
    <name type="scientific">Lentithecium fluviatile CBS 122367</name>
    <dbReference type="NCBI Taxonomy" id="1168545"/>
    <lineage>
        <taxon>Eukaryota</taxon>
        <taxon>Fungi</taxon>
        <taxon>Dikarya</taxon>
        <taxon>Ascomycota</taxon>
        <taxon>Pezizomycotina</taxon>
        <taxon>Dothideomycetes</taxon>
        <taxon>Pleosporomycetidae</taxon>
        <taxon>Pleosporales</taxon>
        <taxon>Massarineae</taxon>
        <taxon>Lentitheciaceae</taxon>
        <taxon>Lentithecium</taxon>
    </lineage>
</organism>
<feature type="region of interest" description="Disordered" evidence="1">
    <location>
        <begin position="157"/>
        <end position="185"/>
    </location>
</feature>
<accession>A0A6G1JI84</accession>
<feature type="compositionally biased region" description="Basic residues" evidence="1">
    <location>
        <begin position="161"/>
        <end position="179"/>
    </location>
</feature>
<gene>
    <name evidence="2" type="ORF">K458DRAFT_399285</name>
</gene>
<dbReference type="EMBL" id="MU005571">
    <property type="protein sequence ID" value="KAF2689849.1"/>
    <property type="molecule type" value="Genomic_DNA"/>
</dbReference>
<dbReference type="Proteomes" id="UP000799291">
    <property type="component" value="Unassembled WGS sequence"/>
</dbReference>
<name>A0A6G1JI84_9PLEO</name>
<proteinExistence type="predicted"/>
<evidence type="ECO:0000256" key="1">
    <source>
        <dbReference type="SAM" id="MobiDB-lite"/>
    </source>
</evidence>
<evidence type="ECO:0000313" key="2">
    <source>
        <dbReference type="EMBL" id="KAF2689849.1"/>
    </source>
</evidence>
<sequence>MALPQRMLRHSDTSEGINQICQRLSPVEANSYRALIKTFEDALFSQRIEREGFFADKRDLLPYHDSLLIWITLNKAATPYLTPTRSDDIVVLRQCIAHSHTDTPVERDLYENIRKGFEMDVHRARKELAGDKWIPGGKLVGVGWNLTLKLRREPSLIRSKTMSHRKRRSNIKQVHSHTHHGPDNQ</sequence>
<evidence type="ECO:0000313" key="3">
    <source>
        <dbReference type="Proteomes" id="UP000799291"/>
    </source>
</evidence>